<feature type="transmembrane region" description="Helical" evidence="3">
    <location>
        <begin position="21"/>
        <end position="40"/>
    </location>
</feature>
<evidence type="ECO:0000256" key="1">
    <source>
        <dbReference type="ARBA" id="ARBA00022481"/>
    </source>
</evidence>
<dbReference type="GO" id="GO:0015628">
    <property type="term" value="P:protein secretion by the type II secretion system"/>
    <property type="evidence" value="ECO:0007669"/>
    <property type="project" value="InterPro"/>
</dbReference>
<proteinExistence type="predicted"/>
<dbReference type="GO" id="GO:0015627">
    <property type="term" value="C:type II protein secretion system complex"/>
    <property type="evidence" value="ECO:0007669"/>
    <property type="project" value="InterPro"/>
</dbReference>
<evidence type="ECO:0000313" key="4">
    <source>
        <dbReference type="EMBL" id="SJZ88818.1"/>
    </source>
</evidence>
<dbReference type="InterPro" id="IPR045584">
    <property type="entry name" value="Pilin-like"/>
</dbReference>
<evidence type="ECO:0000256" key="2">
    <source>
        <dbReference type="SAM" id="MobiDB-lite"/>
    </source>
</evidence>
<feature type="transmembrane region" description="Helical" evidence="3">
    <location>
        <begin position="60"/>
        <end position="81"/>
    </location>
</feature>
<dbReference type="Pfam" id="PF07963">
    <property type="entry name" value="N_methyl"/>
    <property type="match status" value="1"/>
</dbReference>
<organism evidence="4 5">
    <name type="scientific">Trichlorobacter thiogenes</name>
    <dbReference type="NCBI Taxonomy" id="115783"/>
    <lineage>
        <taxon>Bacteria</taxon>
        <taxon>Pseudomonadati</taxon>
        <taxon>Thermodesulfobacteriota</taxon>
        <taxon>Desulfuromonadia</taxon>
        <taxon>Geobacterales</taxon>
        <taxon>Geobacteraceae</taxon>
        <taxon>Trichlorobacter</taxon>
    </lineage>
</organism>
<accession>A0A1T4PDC2</accession>
<evidence type="ECO:0000313" key="5">
    <source>
        <dbReference type="Proteomes" id="UP000190102"/>
    </source>
</evidence>
<keyword evidence="3" id="KW-0812">Transmembrane</keyword>
<dbReference type="STRING" id="115783.SAMN02745119_01917"/>
<sequence length="195" mass="21703">MTAATIKTGNSDSISRRNLRWLVIGSSTYYVYAYVAKFLATLLSSLNWNRNNAIKSRNGFTLIELMIVMTIVGILVAIAVPNYQWALIRAREAVLQENLYGIRSAIDQYYADQGKYPDKLEDLSERKYLRGIPTDPFTKKNDTWVTLPPPAEKPPESSGSNPQPAGAIPLPKGNVYDVQSGSELVGSNGVPYKEW</sequence>
<protein>
    <submittedName>
        <fullName evidence="4">Type II secretion system protein G (GspG)</fullName>
    </submittedName>
</protein>
<keyword evidence="5" id="KW-1185">Reference proteome</keyword>
<dbReference type="InterPro" id="IPR000983">
    <property type="entry name" value="Bac_GSPG_pilin"/>
</dbReference>
<keyword evidence="3" id="KW-1133">Transmembrane helix</keyword>
<dbReference type="AlphaFoldDB" id="A0A1T4PDC2"/>
<keyword evidence="3" id="KW-0472">Membrane</keyword>
<reference evidence="5" key="1">
    <citation type="submission" date="2017-02" db="EMBL/GenBank/DDBJ databases">
        <authorList>
            <person name="Varghese N."/>
            <person name="Submissions S."/>
        </authorList>
    </citation>
    <scope>NUCLEOTIDE SEQUENCE [LARGE SCALE GENOMIC DNA]</scope>
    <source>
        <strain evidence="5">ATCC BAA-34</strain>
    </source>
</reference>
<dbReference type="Gene3D" id="3.30.700.10">
    <property type="entry name" value="Glycoprotein, Type 4 Pilin"/>
    <property type="match status" value="1"/>
</dbReference>
<dbReference type="PANTHER" id="PTHR30093:SF47">
    <property type="entry name" value="TYPE IV PILUS NON-CORE MINOR PILIN PILE"/>
    <property type="match status" value="1"/>
</dbReference>
<gene>
    <name evidence="4" type="ORF">SAMN02745119_01917</name>
</gene>
<dbReference type="NCBIfam" id="TIGR02532">
    <property type="entry name" value="IV_pilin_GFxxxE"/>
    <property type="match status" value="1"/>
</dbReference>
<dbReference type="Proteomes" id="UP000190102">
    <property type="component" value="Unassembled WGS sequence"/>
</dbReference>
<dbReference type="InterPro" id="IPR012902">
    <property type="entry name" value="N_methyl_site"/>
</dbReference>
<dbReference type="PANTHER" id="PTHR30093">
    <property type="entry name" value="GENERAL SECRETION PATHWAY PROTEIN G"/>
    <property type="match status" value="1"/>
</dbReference>
<dbReference type="PRINTS" id="PR00813">
    <property type="entry name" value="BCTERIALGSPG"/>
</dbReference>
<dbReference type="SUPFAM" id="SSF54523">
    <property type="entry name" value="Pili subunits"/>
    <property type="match status" value="1"/>
</dbReference>
<name>A0A1T4PDC2_9BACT</name>
<dbReference type="EMBL" id="FUWR01000009">
    <property type="protein sequence ID" value="SJZ88818.1"/>
    <property type="molecule type" value="Genomic_DNA"/>
</dbReference>
<evidence type="ECO:0000256" key="3">
    <source>
        <dbReference type="SAM" id="Phobius"/>
    </source>
</evidence>
<feature type="region of interest" description="Disordered" evidence="2">
    <location>
        <begin position="140"/>
        <end position="174"/>
    </location>
</feature>
<keyword evidence="1" id="KW-0488">Methylation</keyword>